<gene>
    <name evidence="4" type="ORF">CVT26_007785</name>
</gene>
<dbReference type="Pfam" id="PF20152">
    <property type="entry name" value="DUF6534"/>
    <property type="match status" value="1"/>
</dbReference>
<proteinExistence type="predicted"/>
<feature type="transmembrane region" description="Helical" evidence="2">
    <location>
        <begin position="222"/>
        <end position="242"/>
    </location>
</feature>
<name>A0A409YJV3_9AGAR</name>
<accession>A0A409YJV3</accession>
<evidence type="ECO:0000313" key="5">
    <source>
        <dbReference type="Proteomes" id="UP000284706"/>
    </source>
</evidence>
<dbReference type="InterPro" id="IPR045339">
    <property type="entry name" value="DUF6534"/>
</dbReference>
<feature type="region of interest" description="Disordered" evidence="1">
    <location>
        <begin position="252"/>
        <end position="276"/>
    </location>
</feature>
<feature type="domain" description="DUF6534" evidence="3">
    <location>
        <begin position="138"/>
        <end position="246"/>
    </location>
</feature>
<keyword evidence="2" id="KW-0472">Membrane</keyword>
<feature type="transmembrane region" description="Helical" evidence="2">
    <location>
        <begin position="195"/>
        <end position="216"/>
    </location>
</feature>
<evidence type="ECO:0000256" key="1">
    <source>
        <dbReference type="SAM" id="MobiDB-lite"/>
    </source>
</evidence>
<evidence type="ECO:0000259" key="3">
    <source>
        <dbReference type="Pfam" id="PF20152"/>
    </source>
</evidence>
<keyword evidence="2" id="KW-0812">Transmembrane</keyword>
<dbReference type="EMBL" id="NHYE01000748">
    <property type="protein sequence ID" value="PPR03311.1"/>
    <property type="molecule type" value="Genomic_DNA"/>
</dbReference>
<sequence>MQVYVYYLAFPNDPKGTKALVYGVYAAEVAQTFMFADKAFQTFATGFGNILAIANGGSLWFSVPIISSAVAFVVQVFYAYRIHVLSKSYIFPAFIFLLALFQLGGGIATGVIAHEVTLFTDFLVQKTYIATGVWNGGSAACDVVIAAGMTYYLSQRKSAWKPTQRVVQRLIRLIVETGTLTGKPSPSGANIITSLPPLAIVIVATIAIVNLILSLLPGKPTYYQTTSAILGKVYSTTMMAVFNSRMKIGKKDNSSYDHMSSSQHMADSQGGGGQGTMRRPAIALAHGGVVVTRDEFTMPLDEWSSTTKKESGGSRADIPRNRV</sequence>
<reference evidence="4 5" key="1">
    <citation type="journal article" date="2018" name="Evol. Lett.">
        <title>Horizontal gene cluster transfer increased hallucinogenic mushroom diversity.</title>
        <authorList>
            <person name="Reynolds H.T."/>
            <person name="Vijayakumar V."/>
            <person name="Gluck-Thaler E."/>
            <person name="Korotkin H.B."/>
            <person name="Matheny P.B."/>
            <person name="Slot J.C."/>
        </authorList>
    </citation>
    <scope>NUCLEOTIDE SEQUENCE [LARGE SCALE GENOMIC DNA]</scope>
    <source>
        <strain evidence="4 5">SRW20</strain>
    </source>
</reference>
<feature type="transmembrane region" description="Helical" evidence="2">
    <location>
        <begin position="59"/>
        <end position="80"/>
    </location>
</feature>
<feature type="transmembrane region" description="Helical" evidence="2">
    <location>
        <begin position="89"/>
        <end position="113"/>
    </location>
</feature>
<dbReference type="InParanoid" id="A0A409YJV3"/>
<comment type="caution">
    <text evidence="4">The sequence shown here is derived from an EMBL/GenBank/DDBJ whole genome shotgun (WGS) entry which is preliminary data.</text>
</comment>
<evidence type="ECO:0000256" key="2">
    <source>
        <dbReference type="SAM" id="Phobius"/>
    </source>
</evidence>
<dbReference type="Proteomes" id="UP000284706">
    <property type="component" value="Unassembled WGS sequence"/>
</dbReference>
<feature type="compositionally biased region" description="Polar residues" evidence="1">
    <location>
        <begin position="256"/>
        <end position="266"/>
    </location>
</feature>
<keyword evidence="5" id="KW-1185">Reference proteome</keyword>
<feature type="region of interest" description="Disordered" evidence="1">
    <location>
        <begin position="301"/>
        <end position="323"/>
    </location>
</feature>
<feature type="compositionally biased region" description="Basic and acidic residues" evidence="1">
    <location>
        <begin position="307"/>
        <end position="323"/>
    </location>
</feature>
<dbReference type="PANTHER" id="PTHR40465">
    <property type="entry name" value="CHROMOSOME 1, WHOLE GENOME SHOTGUN SEQUENCE"/>
    <property type="match status" value="1"/>
</dbReference>
<dbReference type="AlphaFoldDB" id="A0A409YJV3"/>
<dbReference type="PANTHER" id="PTHR40465:SF1">
    <property type="entry name" value="DUF6534 DOMAIN-CONTAINING PROTEIN"/>
    <property type="match status" value="1"/>
</dbReference>
<keyword evidence="2" id="KW-1133">Transmembrane helix</keyword>
<evidence type="ECO:0000313" key="4">
    <source>
        <dbReference type="EMBL" id="PPR03311.1"/>
    </source>
</evidence>
<dbReference type="OrthoDB" id="3223377at2759"/>
<protein>
    <recommendedName>
        <fullName evidence="3">DUF6534 domain-containing protein</fullName>
    </recommendedName>
</protein>
<feature type="transmembrane region" description="Helical" evidence="2">
    <location>
        <begin position="133"/>
        <end position="153"/>
    </location>
</feature>
<organism evidence="4 5">
    <name type="scientific">Gymnopilus dilepis</name>
    <dbReference type="NCBI Taxonomy" id="231916"/>
    <lineage>
        <taxon>Eukaryota</taxon>
        <taxon>Fungi</taxon>
        <taxon>Dikarya</taxon>
        <taxon>Basidiomycota</taxon>
        <taxon>Agaricomycotina</taxon>
        <taxon>Agaricomycetes</taxon>
        <taxon>Agaricomycetidae</taxon>
        <taxon>Agaricales</taxon>
        <taxon>Agaricineae</taxon>
        <taxon>Hymenogastraceae</taxon>
        <taxon>Gymnopilus</taxon>
    </lineage>
</organism>
<dbReference type="STRING" id="231916.A0A409YJV3"/>